<dbReference type="RefSeq" id="WP_231959216.1">
    <property type="nucleotide sequence ID" value="NZ_LT629776.1"/>
</dbReference>
<dbReference type="SUPFAM" id="SSF53474">
    <property type="entry name" value="alpha/beta-Hydrolases"/>
    <property type="match status" value="1"/>
</dbReference>
<keyword evidence="3" id="KW-1185">Reference proteome</keyword>
<dbReference type="InterPro" id="IPR029058">
    <property type="entry name" value="AB_hydrolase_fold"/>
</dbReference>
<dbReference type="PANTHER" id="PTHR43194:SF5">
    <property type="entry name" value="PIMELOYL-[ACYL-CARRIER PROTEIN] METHYL ESTER ESTERASE"/>
    <property type="match status" value="1"/>
</dbReference>
<feature type="domain" description="AB hydrolase-1" evidence="1">
    <location>
        <begin position="8"/>
        <end position="231"/>
    </location>
</feature>
<dbReference type="Proteomes" id="UP000185663">
    <property type="component" value="Chromosome I"/>
</dbReference>
<dbReference type="AlphaFoldDB" id="A0A1H1V989"/>
<dbReference type="GO" id="GO:0003824">
    <property type="term" value="F:catalytic activity"/>
    <property type="evidence" value="ECO:0007669"/>
    <property type="project" value="UniProtKB-ARBA"/>
</dbReference>
<gene>
    <name evidence="2" type="ORF">SAMN04489860_2432</name>
</gene>
<evidence type="ECO:0000259" key="1">
    <source>
        <dbReference type="Pfam" id="PF12697"/>
    </source>
</evidence>
<evidence type="ECO:0000313" key="2">
    <source>
        <dbReference type="EMBL" id="SDS81285.1"/>
    </source>
</evidence>
<evidence type="ECO:0000313" key="3">
    <source>
        <dbReference type="Proteomes" id="UP000185663"/>
    </source>
</evidence>
<dbReference type="eggNOG" id="COG2267">
    <property type="taxonomic scope" value="Bacteria"/>
</dbReference>
<dbReference type="Pfam" id="PF12697">
    <property type="entry name" value="Abhydrolase_6"/>
    <property type="match status" value="1"/>
</dbReference>
<organism evidence="2 3">
    <name type="scientific">Paraoerskovia marina</name>
    <dbReference type="NCBI Taxonomy" id="545619"/>
    <lineage>
        <taxon>Bacteria</taxon>
        <taxon>Bacillati</taxon>
        <taxon>Actinomycetota</taxon>
        <taxon>Actinomycetes</taxon>
        <taxon>Micrococcales</taxon>
        <taxon>Cellulomonadaceae</taxon>
        <taxon>Paraoerskovia</taxon>
    </lineage>
</organism>
<reference evidence="2 3" key="1">
    <citation type="submission" date="2016-10" db="EMBL/GenBank/DDBJ databases">
        <authorList>
            <person name="de Groot N.N."/>
        </authorList>
    </citation>
    <scope>NUCLEOTIDE SEQUENCE [LARGE SCALE GENOMIC DNA]</scope>
    <source>
        <strain evidence="2 3">DSM 22126</strain>
    </source>
</reference>
<protein>
    <submittedName>
        <fullName evidence="2">Pimeloyl-ACP methyl ester carboxylesterase</fullName>
    </submittedName>
</protein>
<dbReference type="InterPro" id="IPR050228">
    <property type="entry name" value="Carboxylesterase_BioH"/>
</dbReference>
<dbReference type="PANTHER" id="PTHR43194">
    <property type="entry name" value="HYDROLASE ALPHA/BETA FOLD FAMILY"/>
    <property type="match status" value="1"/>
</dbReference>
<dbReference type="InterPro" id="IPR000073">
    <property type="entry name" value="AB_hydrolase_1"/>
</dbReference>
<accession>A0A1H1V989</accession>
<dbReference type="EMBL" id="LT629776">
    <property type="protein sequence ID" value="SDS81285.1"/>
    <property type="molecule type" value="Genomic_DNA"/>
</dbReference>
<dbReference type="STRING" id="545619.SAMN04489860_2432"/>
<dbReference type="Gene3D" id="3.40.50.1820">
    <property type="entry name" value="alpha/beta hydrolase"/>
    <property type="match status" value="1"/>
</dbReference>
<name>A0A1H1V989_9CELL</name>
<proteinExistence type="predicted"/>
<sequence>MNAAPVPVVLVHASRTSPSMWRTQVDALERLGATVAVPTLPGHGVREDEPFTLDGAVETVRAAVDDVGGRALVVGLSVGGYVGIEHRARHPEQSAGLMAVSCSTDPRTPLRAGWEVLARWIESWPDSGAALNSAVVRATVPADGLPHLEGDGFALRVMSQIVEEMARVRPLDSLDAATSPVWIVNGTWDHFRTGERAYLRAARDSGAQARLVHVREAKHLVNLDRPVAFNRVLLEAWSDVVASP</sequence>